<dbReference type="GO" id="GO:0005525">
    <property type="term" value="F:GTP binding"/>
    <property type="evidence" value="ECO:0007669"/>
    <property type="project" value="InterPro"/>
</dbReference>
<dbReference type="InterPro" id="IPR012675">
    <property type="entry name" value="Beta-grasp_dom_sf"/>
</dbReference>
<evidence type="ECO:0000256" key="1">
    <source>
        <dbReference type="ARBA" id="ARBA00022741"/>
    </source>
</evidence>
<dbReference type="Pfam" id="PF00406">
    <property type="entry name" value="ADK"/>
    <property type="match status" value="1"/>
</dbReference>
<keyword evidence="1" id="KW-0547">Nucleotide-binding</keyword>
<dbReference type="Gene3D" id="3.40.50.300">
    <property type="entry name" value="P-loop containing nucleotide triphosphate hydrolases"/>
    <property type="match status" value="4"/>
</dbReference>
<feature type="coiled-coil region" evidence="2">
    <location>
        <begin position="1286"/>
        <end position="1313"/>
    </location>
</feature>
<dbReference type="Proteomes" id="UP000324832">
    <property type="component" value="Unassembled WGS sequence"/>
</dbReference>
<evidence type="ECO:0000313" key="5">
    <source>
        <dbReference type="EMBL" id="VVD02927.1"/>
    </source>
</evidence>
<gene>
    <name evidence="5" type="ORF">LSINAPIS_LOCUS13027</name>
</gene>
<proteinExistence type="predicted"/>
<sequence>MNKYEKFTPTIEVSDKYCLNNVVVSKDVSYRGDFDKIKSNESNLKVNCHSRPLAAAVLGSDNTSIPIPDNMEFLNAWTEADAQEIYLKSKPPSYIIIGKPGSGTHSVGEALSKKLNCPHICPKNVLIDEIDQKSPTGNCIQYNLRNAKACKINNILPIMKSKLESPAVKHRGFILSGIPFFSSDRHMQTYFDKLFEEESLIIVEELLFDLIFNLKRKKPKGSRHTSITSSTNIGMEEQDEAEEEDEEEHAVEGEEEEIERVELSKFLLEPCSNIIRAKKSWFGVKRCVILQQIDEMFNVKPDTVIQVSCPDIDAITKRSRKYFNYMTNANSFNPFMCYTDSEVQWPKKYTVSDYVKQFDVHSFNPKYSCKHPINFSTNAKNQLCNYKDHVKAYIDKKLKFIDPKFIIKVDGRTSTHQMMYLINERFVLLRIKPVLLPEPLYLEEPPEDDEDFWNLIGESNVIRSENVSFNRYPSAWYNRCPVELKNRRSTHGKPKFAVTFLNHVYVLSSLIAMGNFCRNPRPYLKLEYLEPTCRIAVMGSKLSGKTMISRCLAWIFNANFICFDIFYNNEKQKKYNTYAKTIFSEIIPTIEDNRFIKWKNLEYQRTTELNAWLTTVHDNLKKYVQLSEYIKAQEEENNKVAAQDKKKIKFLVENLKFLPFLQDLDFCKTLHEQNLVEFAPIDLNIETPKPEMPILGDEDVMNAISAYIISNDLQKEILPTPEEIMNEFNFMLEEMDKLSLNDTSKPSYCKFVIDGFPCDEEYWDYLITAGLLPDYIIALIENREIDEPIILNYINIKNATKNYEDRFFHSEDILFKTKLIGDVILKSSYMDIKIIIDEITNKVLDEISNNKVDITTDNTEFISSLTESIEKFGENWQNIKSKIDEYSKSIIEVELEEKSDIEVLDEVLLKLRRSYCTICSVEEDLLEDIENDSAVNVLTFNFPRNLCETNIYCPIAFYKHNVLWEGKSEFCVKYNNKIHYFSNEQCLEIFQRDCTRYQALNKPFKKIPPLRICVIGCIGSGRTTLSKQIAKELGLLHIDYEEFINYTLVPKHYKKVGWKYENSFTDSSLDEENAAEIQIDEDESQYLADILSNEVELRRLLYSYFEGGSSLPSIIVQKLMKILWHQKPYSTTGVVIDGFPKIPSDVDEMISGYCIPDIVIDLQGSSDETLERLSRKVYFKLWKDQLKEAKQKVRGKVDIERYKWLNIITKKIVIKVIIDEVLQMVCGSDPIESMTAQSTILDSHPAGLDHIDPNLFSAYNEIIEEYPEPIDTTEWEKPEDARERINSRLEGIYEAQEENIESLKEILEEHKIKIISINGLKVMDKVLRIAFRKLSNLNNRNESFFEQTVVINSDIAEMLILEGFYFLSKFGRMCPVYIFDNETNLFNPYNISKRKGQIFPVIHRAYIYFISSEKNLKCFRNNPLKYINSKKIVSYIEFPLRIGIIGPPKSGKSLLASKLAKRYGLLCLSKGFAVRYIMENFRWTELGTKITSLLQSGQCISNEYIIKSVKTVAIDYRVLSHGFILDGFPETPFEASELLKEGLYPLIMLNINTNLQYALAHLQNEVYLDILKYKPPYPQSLVELRYSKWTKNYYNIDNWIMDDIQNIYHLCGDVSKWQCLNDACSIIGDISQKVFYYLSNCDLKFVPAGVMCISKDDFTKKLSAFKNFCPICYLNNVFKQSEYPVDRNGIVQYMDRYYWVCATHIRKLEELPNIVLPSKNICFPEMPAVVKSVNPSLVYENGICIVSYAENLPSQRLFKGSNNFAALHKGNYYLFCSSKCLEKFLCKPHIYYDIKVFKEAQGFPKLPLKSLPHLGYLEQTVGNIITQACCAVNVSRPKYLGLDVTVSGLIYIALYLKVHNPACVDEIKRKQYIHAFKVYEARCKLAIDIGLRLRSTNNPFAKYPLCCGDNLRMKAIDSGTVGKLSSVVSASSTLNISELTSRVPVPDERYDFLCEYHKPASKVPAFLNVVDIAGLVRGAAEGQGLGNAFLSHIKACDAIFNLCRAFDDEDVIHVDGDVNPIRDLETIGEELRLKDEEQLIQNVEKLDRVDALMKIKTVLVDEKKHLRFGDWSAAEVTKIEGMDRQK</sequence>
<keyword evidence="2" id="KW-0175">Coiled coil</keyword>
<dbReference type="PANTHER" id="PTHR23305">
    <property type="entry name" value="OBG GTPASE FAMILY"/>
    <property type="match status" value="1"/>
</dbReference>
<evidence type="ECO:0000313" key="6">
    <source>
        <dbReference type="Proteomes" id="UP000324832"/>
    </source>
</evidence>
<evidence type="ECO:0000256" key="2">
    <source>
        <dbReference type="SAM" id="Coils"/>
    </source>
</evidence>
<dbReference type="Gene3D" id="1.10.150.300">
    <property type="entry name" value="TGS-like domain"/>
    <property type="match status" value="1"/>
</dbReference>
<dbReference type="InterPro" id="IPR027417">
    <property type="entry name" value="P-loop_NTPase"/>
</dbReference>
<dbReference type="InterPro" id="IPR031167">
    <property type="entry name" value="G_OBG"/>
</dbReference>
<feature type="domain" description="OBG-type G" evidence="4">
    <location>
        <begin position="1955"/>
        <end position="2086"/>
    </location>
</feature>
<feature type="region of interest" description="Disordered" evidence="3">
    <location>
        <begin position="220"/>
        <end position="257"/>
    </location>
</feature>
<dbReference type="InterPro" id="IPR023192">
    <property type="entry name" value="TGS-like_dom_sf"/>
</dbReference>
<dbReference type="SUPFAM" id="SSF52540">
    <property type="entry name" value="P-loop containing nucleoside triphosphate hydrolases"/>
    <property type="match status" value="6"/>
</dbReference>
<dbReference type="PANTHER" id="PTHR23305:SF11">
    <property type="entry name" value="OBG-LIKE ATPASE 1"/>
    <property type="match status" value="1"/>
</dbReference>
<dbReference type="PROSITE" id="PS51710">
    <property type="entry name" value="G_OBG"/>
    <property type="match status" value="1"/>
</dbReference>
<name>A0A5E4QX05_9NEOP</name>
<evidence type="ECO:0000259" key="4">
    <source>
        <dbReference type="PROSITE" id="PS51710"/>
    </source>
</evidence>
<evidence type="ECO:0000256" key="3">
    <source>
        <dbReference type="SAM" id="MobiDB-lite"/>
    </source>
</evidence>
<reference evidence="5 6" key="1">
    <citation type="submission" date="2017-07" db="EMBL/GenBank/DDBJ databases">
        <authorList>
            <person name="Talla V."/>
            <person name="Backstrom N."/>
        </authorList>
    </citation>
    <scope>NUCLEOTIDE SEQUENCE [LARGE SCALE GENOMIC DNA]</scope>
</reference>
<organism evidence="5 6">
    <name type="scientific">Leptidea sinapis</name>
    <dbReference type="NCBI Taxonomy" id="189913"/>
    <lineage>
        <taxon>Eukaryota</taxon>
        <taxon>Metazoa</taxon>
        <taxon>Ecdysozoa</taxon>
        <taxon>Arthropoda</taxon>
        <taxon>Hexapoda</taxon>
        <taxon>Insecta</taxon>
        <taxon>Pterygota</taxon>
        <taxon>Neoptera</taxon>
        <taxon>Endopterygota</taxon>
        <taxon>Lepidoptera</taxon>
        <taxon>Glossata</taxon>
        <taxon>Ditrysia</taxon>
        <taxon>Papilionoidea</taxon>
        <taxon>Pieridae</taxon>
        <taxon>Dismorphiinae</taxon>
        <taxon>Leptidea</taxon>
    </lineage>
</organism>
<dbReference type="GO" id="GO:0005737">
    <property type="term" value="C:cytoplasm"/>
    <property type="evidence" value="ECO:0007669"/>
    <property type="project" value="TreeGrafter"/>
</dbReference>
<dbReference type="EMBL" id="FZQP02006443">
    <property type="protein sequence ID" value="VVD02927.1"/>
    <property type="molecule type" value="Genomic_DNA"/>
</dbReference>
<feature type="compositionally biased region" description="Acidic residues" evidence="3">
    <location>
        <begin position="236"/>
        <end position="257"/>
    </location>
</feature>
<dbReference type="Gene3D" id="3.10.20.30">
    <property type="match status" value="1"/>
</dbReference>
<keyword evidence="6" id="KW-1185">Reference proteome</keyword>
<feature type="compositionally biased region" description="Polar residues" evidence="3">
    <location>
        <begin position="224"/>
        <end position="233"/>
    </location>
</feature>
<dbReference type="GO" id="GO:0016887">
    <property type="term" value="F:ATP hydrolysis activity"/>
    <property type="evidence" value="ECO:0007669"/>
    <property type="project" value="TreeGrafter"/>
</dbReference>
<protein>
    <recommendedName>
        <fullName evidence="4">OBG-type G domain-containing protein</fullName>
    </recommendedName>
</protein>
<accession>A0A5E4QX05</accession>